<dbReference type="AntiFam" id="ANF00197">
    <property type="entry name" value="Shadow ORF (opposite mdh)"/>
</dbReference>
<organism evidence="1">
    <name type="scientific">Medicago truncatula</name>
    <name type="common">Barrel medic</name>
    <name type="synonym">Medicago tribuloides</name>
    <dbReference type="NCBI Taxonomy" id="3880"/>
    <lineage>
        <taxon>Eukaryota</taxon>
        <taxon>Viridiplantae</taxon>
        <taxon>Streptophyta</taxon>
        <taxon>Embryophyta</taxon>
        <taxon>Tracheophyta</taxon>
        <taxon>Spermatophyta</taxon>
        <taxon>Magnoliopsida</taxon>
        <taxon>eudicotyledons</taxon>
        <taxon>Gunneridae</taxon>
        <taxon>Pentapetalae</taxon>
        <taxon>rosids</taxon>
        <taxon>fabids</taxon>
        <taxon>Fabales</taxon>
        <taxon>Fabaceae</taxon>
        <taxon>Papilionoideae</taxon>
        <taxon>50 kb inversion clade</taxon>
        <taxon>NPAAA clade</taxon>
        <taxon>Hologalegina</taxon>
        <taxon>IRL clade</taxon>
        <taxon>Trifolieae</taxon>
        <taxon>Medicago</taxon>
    </lineage>
</organism>
<proteinExistence type="evidence at transcript level"/>
<sequence>MVAPNYNIFHIRNLNVQSFRNLTQCPVMVQSCQTRNVFLRNGWSKFLQDQCIGVCWVGNNKNLAVCSSMFLKSRSLGLVNRDIFCHHIFPLHTFFSRETTNHNSNIDSSASLNHISCSNNTFK</sequence>
<dbReference type="EMBL" id="BT140189">
    <property type="protein sequence ID" value="AFK39984.1"/>
    <property type="molecule type" value="mRNA"/>
</dbReference>
<name>I3SI92_MEDTR</name>
<evidence type="ECO:0000313" key="1">
    <source>
        <dbReference type="EMBL" id="AFK39984.1"/>
    </source>
</evidence>
<protein>
    <submittedName>
        <fullName evidence="1">Uncharacterized protein</fullName>
    </submittedName>
</protein>
<accession>I3SI92</accession>
<dbReference type="AlphaFoldDB" id="I3SI92"/>
<reference evidence="1" key="1">
    <citation type="submission" date="2012-05" db="EMBL/GenBank/DDBJ databases">
        <authorList>
            <person name="Krishnakumar V."/>
            <person name="Cheung F."/>
            <person name="Xiao Y."/>
            <person name="Chan A."/>
            <person name="Moskal W.A."/>
            <person name="Town C.D."/>
        </authorList>
    </citation>
    <scope>NUCLEOTIDE SEQUENCE</scope>
</reference>